<dbReference type="InterPro" id="IPR048258">
    <property type="entry name" value="Cyclins_cyclin-box"/>
</dbReference>
<evidence type="ECO:0000256" key="5">
    <source>
        <dbReference type="RuleBase" id="RU000383"/>
    </source>
</evidence>
<dbReference type="AlphaFoldDB" id="V4MDZ9"/>
<evidence type="ECO:0000313" key="9">
    <source>
        <dbReference type="Proteomes" id="UP000030689"/>
    </source>
</evidence>
<dbReference type="CDD" id="cd20567">
    <property type="entry name" value="CYCLIN_AtCycB-like_rpt1"/>
    <property type="match status" value="1"/>
</dbReference>
<dbReference type="GO" id="GO:0051301">
    <property type="term" value="P:cell division"/>
    <property type="evidence" value="ECO:0007669"/>
    <property type="project" value="UniProtKB-KW"/>
</dbReference>
<feature type="domain" description="Cyclin-like" evidence="6">
    <location>
        <begin position="216"/>
        <end position="300"/>
    </location>
</feature>
<dbReference type="STRING" id="72664.V4MDZ9"/>
<evidence type="ECO:0000256" key="2">
    <source>
        <dbReference type="ARBA" id="ARBA00022618"/>
    </source>
</evidence>
<keyword evidence="9" id="KW-1185">Reference proteome</keyword>
<evidence type="ECO:0000313" key="8">
    <source>
        <dbReference type="EMBL" id="ESQ50728.1"/>
    </source>
</evidence>
<dbReference type="GO" id="GO:0010332">
    <property type="term" value="P:response to gamma radiation"/>
    <property type="evidence" value="ECO:0007669"/>
    <property type="project" value="UniProtKB-ARBA"/>
</dbReference>
<dbReference type="PROSITE" id="PS00292">
    <property type="entry name" value="CYCLINS"/>
    <property type="match status" value="1"/>
</dbReference>
<sequence length="438" mass="50311">MVNSGENKIAVKPTTTMMIQDETRSRKFGQEMKRENKRRVLGVINQNLVSARGYYPCVVTKRGSLSNKQEEGCQKKKLESLRPSVTRSRVEEPLCEEETKKLKQSVPSANDFVDCKFFEDEEEVTLDHPMPMSLEKPYTSISDSDPMEEVEMEDVTVEESILDIDVSDAKNSLAAVEYVQDLYAFYRKMERFSCVPVDYMMQQIDLNEKMRAILIDWLIEVHDKFDLMNETLFLTVNLIDRFLSKKAVMRKKLQLVGLVALLLACKYEEVSVPVVEDLVLISDKAYTRNDVLEMEKTMLSTLQFNVSLPTQYPFLKRSLKAAQADKKCEILASFLIELALVEYEMLRFPPSLLAATAVYTAQCTLDGFRQWNSTCEYHSHYSEEQLIECSRKMVNLHQKAATGKLTGVYRKYSTSKFGYIAKCEAAHFLVSTESHDHP</sequence>
<dbReference type="InterPro" id="IPR036915">
    <property type="entry name" value="Cyclin-like_sf"/>
</dbReference>
<dbReference type="InterPro" id="IPR013763">
    <property type="entry name" value="Cyclin-like_dom"/>
</dbReference>
<accession>V4MDZ9</accession>
<dbReference type="PIRSF" id="PIRSF001771">
    <property type="entry name" value="Cyclin_A_B_D_E"/>
    <property type="match status" value="1"/>
</dbReference>
<evidence type="ECO:0000256" key="1">
    <source>
        <dbReference type="ARBA" id="ARBA00006955"/>
    </source>
</evidence>
<dbReference type="Gramene" id="ESQ50728">
    <property type="protein sequence ID" value="ESQ50728"/>
    <property type="gene ID" value="EUTSA_v10022692mg"/>
</dbReference>
<dbReference type="GO" id="GO:0044772">
    <property type="term" value="P:mitotic cell cycle phase transition"/>
    <property type="evidence" value="ECO:0007669"/>
    <property type="project" value="InterPro"/>
</dbReference>
<evidence type="ECO:0000256" key="4">
    <source>
        <dbReference type="ARBA" id="ARBA00023306"/>
    </source>
</evidence>
<dbReference type="SUPFAM" id="SSF47954">
    <property type="entry name" value="Cyclin-like"/>
    <property type="match status" value="2"/>
</dbReference>
<evidence type="ECO:0000259" key="7">
    <source>
        <dbReference type="SMART" id="SM01332"/>
    </source>
</evidence>
<comment type="similarity">
    <text evidence="1">Belongs to the cyclin family. Cyclin AB subfamily.</text>
</comment>
<dbReference type="Gene3D" id="1.10.472.10">
    <property type="entry name" value="Cyclin-like"/>
    <property type="match status" value="2"/>
</dbReference>
<dbReference type="GO" id="GO:0016538">
    <property type="term" value="F:cyclin-dependent protein serine/threonine kinase regulator activity"/>
    <property type="evidence" value="ECO:0007669"/>
    <property type="project" value="InterPro"/>
</dbReference>
<gene>
    <name evidence="8" type="ORF">EUTSA_v10022692mg</name>
</gene>
<dbReference type="InterPro" id="IPR046965">
    <property type="entry name" value="Cyclin_A/B-like"/>
</dbReference>
<dbReference type="eggNOG" id="KOG0653">
    <property type="taxonomic scope" value="Eukaryota"/>
</dbReference>
<reference evidence="8 9" key="1">
    <citation type="journal article" date="2013" name="Front. Plant Sci.">
        <title>The Reference Genome of the Halophytic Plant Eutrema salsugineum.</title>
        <authorList>
            <person name="Yang R."/>
            <person name="Jarvis D.E."/>
            <person name="Chen H."/>
            <person name="Beilstein M.A."/>
            <person name="Grimwood J."/>
            <person name="Jenkins J."/>
            <person name="Shu S."/>
            <person name="Prochnik S."/>
            <person name="Xin M."/>
            <person name="Ma C."/>
            <person name="Schmutz J."/>
            <person name="Wing R.A."/>
            <person name="Mitchell-Olds T."/>
            <person name="Schumaker K.S."/>
            <person name="Wang X."/>
        </authorList>
    </citation>
    <scope>NUCLEOTIDE SEQUENCE [LARGE SCALE GENOMIC DNA]</scope>
</reference>
<dbReference type="KEGG" id="eus:EUTSA_v10022692mg"/>
<dbReference type="FunFam" id="1.10.472.10:FF:000032">
    <property type="entry name" value="G2/mitotic-specific cyclin-1"/>
    <property type="match status" value="1"/>
</dbReference>
<dbReference type="Proteomes" id="UP000030689">
    <property type="component" value="Unassembled WGS sequence"/>
</dbReference>
<feature type="domain" description="Cyclin-like" evidence="6">
    <location>
        <begin position="313"/>
        <end position="395"/>
    </location>
</feature>
<dbReference type="InterPro" id="IPR006671">
    <property type="entry name" value="Cyclin_N"/>
</dbReference>
<organism evidence="8 9">
    <name type="scientific">Eutrema salsugineum</name>
    <name type="common">Saltwater cress</name>
    <name type="synonym">Sisymbrium salsugineum</name>
    <dbReference type="NCBI Taxonomy" id="72664"/>
    <lineage>
        <taxon>Eukaryota</taxon>
        <taxon>Viridiplantae</taxon>
        <taxon>Streptophyta</taxon>
        <taxon>Embryophyta</taxon>
        <taxon>Tracheophyta</taxon>
        <taxon>Spermatophyta</taxon>
        <taxon>Magnoliopsida</taxon>
        <taxon>eudicotyledons</taxon>
        <taxon>Gunneridae</taxon>
        <taxon>Pentapetalae</taxon>
        <taxon>rosids</taxon>
        <taxon>malvids</taxon>
        <taxon>Brassicales</taxon>
        <taxon>Brassicaceae</taxon>
        <taxon>Eutremeae</taxon>
        <taxon>Eutrema</taxon>
    </lineage>
</organism>
<proteinExistence type="inferred from homology"/>
<dbReference type="PANTHER" id="PTHR10177">
    <property type="entry name" value="CYCLINS"/>
    <property type="match status" value="1"/>
</dbReference>
<dbReference type="InterPro" id="IPR039361">
    <property type="entry name" value="Cyclin"/>
</dbReference>
<feature type="domain" description="Cyclin C-terminal" evidence="7">
    <location>
        <begin position="309"/>
        <end position="426"/>
    </location>
</feature>
<evidence type="ECO:0000259" key="6">
    <source>
        <dbReference type="SMART" id="SM00385"/>
    </source>
</evidence>
<dbReference type="EMBL" id="KI517392">
    <property type="protein sequence ID" value="ESQ50728.1"/>
    <property type="molecule type" value="Genomic_DNA"/>
</dbReference>
<dbReference type="InterPro" id="IPR004367">
    <property type="entry name" value="Cyclin_C-dom"/>
</dbReference>
<dbReference type="CDD" id="cd20511">
    <property type="entry name" value="CYCLIN_AtCycB-like_rpt2"/>
    <property type="match status" value="1"/>
</dbReference>
<keyword evidence="4" id="KW-0131">Cell cycle</keyword>
<dbReference type="SMART" id="SM01332">
    <property type="entry name" value="Cyclin_C"/>
    <property type="match status" value="1"/>
</dbReference>
<dbReference type="SMART" id="SM00385">
    <property type="entry name" value="CYCLIN"/>
    <property type="match status" value="2"/>
</dbReference>
<dbReference type="Pfam" id="PF00134">
    <property type="entry name" value="Cyclin_N"/>
    <property type="match status" value="1"/>
</dbReference>
<keyword evidence="2" id="KW-0132">Cell division</keyword>
<keyword evidence="3 5" id="KW-0195">Cyclin</keyword>
<name>V4MDZ9_EUTSA</name>
<dbReference type="OMA" id="MSFFLME"/>
<dbReference type="Pfam" id="PF02984">
    <property type="entry name" value="Cyclin_C"/>
    <property type="match status" value="1"/>
</dbReference>
<protein>
    <submittedName>
        <fullName evidence="8">Uncharacterized protein</fullName>
    </submittedName>
</protein>
<evidence type="ECO:0000256" key="3">
    <source>
        <dbReference type="ARBA" id="ARBA00023127"/>
    </source>
</evidence>
<dbReference type="OrthoDB" id="5590282at2759"/>